<dbReference type="PANTHER" id="PTHR33986:SF15">
    <property type="entry name" value="MITOCHONDRIAL FISSION PROTEIN ELM1"/>
    <property type="match status" value="1"/>
</dbReference>
<reference evidence="1 2" key="1">
    <citation type="journal article" date="2021" name="Genome Biol.">
        <title>AFLAP: assembly-free linkage analysis pipeline using k-mers from genome sequencing data.</title>
        <authorList>
            <person name="Fletcher K."/>
            <person name="Zhang L."/>
            <person name="Gil J."/>
            <person name="Han R."/>
            <person name="Cavanaugh K."/>
            <person name="Michelmore R."/>
        </authorList>
    </citation>
    <scope>NUCLEOTIDE SEQUENCE [LARGE SCALE GENOMIC DNA]</scope>
    <source>
        <strain evidence="1 2">SF5</strain>
    </source>
</reference>
<dbReference type="PANTHER" id="PTHR33986">
    <property type="entry name" value="OS02G0535700 PROTEIN"/>
    <property type="match status" value="1"/>
</dbReference>
<organism evidence="1 2">
    <name type="scientific">Bremia lactucae</name>
    <name type="common">Lettuce downy mildew</name>
    <dbReference type="NCBI Taxonomy" id="4779"/>
    <lineage>
        <taxon>Eukaryota</taxon>
        <taxon>Sar</taxon>
        <taxon>Stramenopiles</taxon>
        <taxon>Oomycota</taxon>
        <taxon>Peronosporomycetes</taxon>
        <taxon>Peronosporales</taxon>
        <taxon>Peronosporaceae</taxon>
        <taxon>Bremia</taxon>
    </lineage>
</organism>
<dbReference type="SUPFAM" id="SSF53756">
    <property type="entry name" value="UDP-Glycosyltransferase/glycogen phosphorylase"/>
    <property type="match status" value="1"/>
</dbReference>
<dbReference type="KEGG" id="blac:94347908"/>
<evidence type="ECO:0008006" key="3">
    <source>
        <dbReference type="Google" id="ProtNLM"/>
    </source>
</evidence>
<sequence length="379" mass="42299">MRSSVRLVVLGNGAPGAEKQAMALSQRLCKKIADDQRAKRSNVICLSIEYVRVSLKRAFWLPPQLQVYGANLLRNPFFGYNDFDMNQLVPKAHESSALNVFIGCGRSTVALCALLKQRQPTRTFNVQIQHPRVSLAWFDTVIAPRHDFTTTTRRADNLLLTSGTIHDITPEVLLQHDSTWKDNLNDKLQGRQKRVVWLVGGPCRGFAFTKQETKQMVDDFSQALPHEDELAVLVTFSRRTPRHVQTILQHELNARFANPGQLLIFQGTEVQNPYVALLATASFIVTTPDSVAMTTEAVASGKPVFTIGLNLCKGKFRRFHQHLLSMKATAPLTALRATTTLQCHSIQKHSSASTVLESELSAITDSIVKRIYQALPTTN</sequence>
<dbReference type="RefSeq" id="XP_067816543.1">
    <property type="nucleotide sequence ID" value="XM_067962237.1"/>
</dbReference>
<dbReference type="InterPro" id="IPR009367">
    <property type="entry name" value="Elm1-like"/>
</dbReference>
<proteinExistence type="predicted"/>
<dbReference type="EMBL" id="SHOA02000014">
    <property type="protein sequence ID" value="TDH67044.1"/>
    <property type="molecule type" value="Genomic_DNA"/>
</dbReference>
<evidence type="ECO:0000313" key="2">
    <source>
        <dbReference type="Proteomes" id="UP000294530"/>
    </source>
</evidence>
<name>A0A976FIA2_BRELC</name>
<keyword evidence="2" id="KW-1185">Reference proteome</keyword>
<dbReference type="OrthoDB" id="1856981at2759"/>
<dbReference type="Pfam" id="PF06258">
    <property type="entry name" value="Mito_fiss_Elm1"/>
    <property type="match status" value="1"/>
</dbReference>
<gene>
    <name evidence="1" type="ORF">CCR75_004147</name>
</gene>
<evidence type="ECO:0000313" key="1">
    <source>
        <dbReference type="EMBL" id="TDH67044.1"/>
    </source>
</evidence>
<comment type="caution">
    <text evidence="1">The sequence shown here is derived from an EMBL/GenBank/DDBJ whole genome shotgun (WGS) entry which is preliminary data.</text>
</comment>
<protein>
    <recommendedName>
        <fullName evidence="3">Mitochondrial fission protein ELM1</fullName>
    </recommendedName>
</protein>
<dbReference type="Proteomes" id="UP000294530">
    <property type="component" value="Unassembled WGS sequence"/>
</dbReference>
<dbReference type="GeneID" id="94347908"/>
<accession>A0A976FIA2</accession>
<dbReference type="AlphaFoldDB" id="A0A976FIA2"/>